<name>W3XEX1_PESFW</name>
<evidence type="ECO:0000313" key="1">
    <source>
        <dbReference type="EMBL" id="ETS84648.1"/>
    </source>
</evidence>
<proteinExistence type="predicted"/>
<dbReference type="KEGG" id="pfy:PFICI_02673"/>
<dbReference type="GeneID" id="19267686"/>
<gene>
    <name evidence="1" type="ORF">PFICI_02673</name>
</gene>
<dbReference type="EMBL" id="KI912110">
    <property type="protein sequence ID" value="ETS84648.1"/>
    <property type="molecule type" value="Genomic_DNA"/>
</dbReference>
<dbReference type="Proteomes" id="UP000030651">
    <property type="component" value="Unassembled WGS sequence"/>
</dbReference>
<protein>
    <submittedName>
        <fullName evidence="1">Uncharacterized protein</fullName>
    </submittedName>
</protein>
<sequence>MAMPRAKPDTFMVKYVYPCGEENLTEFRLSLLPFIKAVMNVEEPMRLKPTLTIYFSRSLQHCNRCSDSIPDSESETEKEPKPTIFYDFDCGHDWTQALTRETLTILENRGVIRTGNRTAYLRVRASHCRDCRNRAFDALFSDLYTIAAPNGAPPPTNIREVLLDQLRQLHEAYTIDVLTPNMYKQLLGLVAQAFVDHLGDQSMASWLGNEPFNAFFVDDLRKRIREERYEASSRR</sequence>
<dbReference type="OrthoDB" id="10481191at2759"/>
<dbReference type="RefSeq" id="XP_007829445.1">
    <property type="nucleotide sequence ID" value="XM_007831254.1"/>
</dbReference>
<evidence type="ECO:0000313" key="2">
    <source>
        <dbReference type="Proteomes" id="UP000030651"/>
    </source>
</evidence>
<dbReference type="AlphaFoldDB" id="W3XEX1"/>
<reference evidence="2" key="1">
    <citation type="journal article" date="2015" name="BMC Genomics">
        <title>Genomic and transcriptomic analysis of the endophytic fungus Pestalotiopsis fici reveals its lifestyle and high potential for synthesis of natural products.</title>
        <authorList>
            <person name="Wang X."/>
            <person name="Zhang X."/>
            <person name="Liu L."/>
            <person name="Xiang M."/>
            <person name="Wang W."/>
            <person name="Sun X."/>
            <person name="Che Y."/>
            <person name="Guo L."/>
            <person name="Liu G."/>
            <person name="Guo L."/>
            <person name="Wang C."/>
            <person name="Yin W.B."/>
            <person name="Stadler M."/>
            <person name="Zhang X."/>
            <person name="Liu X."/>
        </authorList>
    </citation>
    <scope>NUCLEOTIDE SEQUENCE [LARGE SCALE GENOMIC DNA]</scope>
    <source>
        <strain evidence="2">W106-1 / CGMCC3.15140</strain>
    </source>
</reference>
<dbReference type="HOGENOM" id="CLU_1180572_0_0_1"/>
<accession>W3XEX1</accession>
<dbReference type="InParanoid" id="W3XEX1"/>
<organism evidence="1 2">
    <name type="scientific">Pestalotiopsis fici (strain W106-1 / CGMCC3.15140)</name>
    <dbReference type="NCBI Taxonomy" id="1229662"/>
    <lineage>
        <taxon>Eukaryota</taxon>
        <taxon>Fungi</taxon>
        <taxon>Dikarya</taxon>
        <taxon>Ascomycota</taxon>
        <taxon>Pezizomycotina</taxon>
        <taxon>Sordariomycetes</taxon>
        <taxon>Xylariomycetidae</taxon>
        <taxon>Amphisphaeriales</taxon>
        <taxon>Sporocadaceae</taxon>
        <taxon>Pestalotiopsis</taxon>
    </lineage>
</organism>
<keyword evidence="2" id="KW-1185">Reference proteome</keyword>